<dbReference type="SUPFAM" id="SSF49785">
    <property type="entry name" value="Galactose-binding domain-like"/>
    <property type="match status" value="1"/>
</dbReference>
<dbReference type="Pfam" id="PF00703">
    <property type="entry name" value="Glyco_hydro_2"/>
    <property type="match status" value="1"/>
</dbReference>
<reference evidence="19" key="1">
    <citation type="submission" date="2021-10" db="EMBL/GenBank/DDBJ databases">
        <authorList>
            <person name="Piombo E."/>
        </authorList>
    </citation>
    <scope>NUCLEOTIDE SEQUENCE</scope>
</reference>
<sequence>MATHSKIQLESGWVFKQEDDASSDPWLPVSRVPTQIHMDLLDNKKIPDPFVDLNERSVQWVGEKSWVYRLSFKLPIESSPEQIAGTGVRTDLVFDGLDTFATVTLNGTKILSTDNMFVSYRADVTNIISTSKQNELEIVFHSALLRGRDLVKEHASEHTFLVRQTEAGRLPIRKCQCNWGWDWGPILMTAGPWKPVYIEQYTARIDDVWTQNEVSADLAETSGSIFVKLDGDVCQEYKTIVTISADGGTVLEAEAHADGKGLARAPFTIQNPELWYPLTYGKQSLYQIEARLVDEQGKAISSLSKKIGFRRTELVQESDEHGKSFYFRINNVDIFSGGSCWIPADTYQANISDQRFRDWVKLLADSNQTMLRVWGGGVYEHDALLDACDELGVMIWHDFQFACGNYPVYDSYLNNFELEARQQIRRLRTHPSVVIWAGNNEDYQVQERYKLEYNYEDKDPESWRRSTFPARYIYEHLLPKLIQEEDPYMIYHPSSPWGDGKPLDDPTVGDIHQWNIWHGLMRKYQDAKSMGGRFVSEFGMEAYPHLSTLNRVISDPSQRYPGSMPMDAHNKAINHERRMMTYVVENFRPTSLDIATYTHLTQIVQAETMRYVYKSWRRDWGSAGSRKCGGVLVWQLNDCWPTVSWAVVDYYLVPKPGFYAISRALRPLDVGVMRTVHDWTSTHDFVDEKSDLKTGQVDHTLAARKGTFDVWIASSRTEPVELSVTVSFISVRSGAEVHGEIRQRVTASPNATTTIIDSAPCPASIPDPEDLTRTFDLSQYDPYVIHVSISANGQVIATDSAWPEPLKYLDFPDRGLNVEVSSTGKQLTVQASRPVKGFVFEETEGLKLSNNGFDLMPGETETVEVSGKIAARELKYTYIGAPGPSLSIERNL</sequence>
<dbReference type="FunFam" id="3.20.20.80:FF:000050">
    <property type="entry name" value="Beta-mannosidase B"/>
    <property type="match status" value="1"/>
</dbReference>
<dbReference type="GO" id="GO:0006516">
    <property type="term" value="P:glycoprotein catabolic process"/>
    <property type="evidence" value="ECO:0007669"/>
    <property type="project" value="TreeGrafter"/>
</dbReference>
<dbReference type="InterPro" id="IPR006102">
    <property type="entry name" value="Ig-like_GH2"/>
</dbReference>
<evidence type="ECO:0000256" key="7">
    <source>
        <dbReference type="ARBA" id="ARBA00022801"/>
    </source>
</evidence>
<evidence type="ECO:0000259" key="18">
    <source>
        <dbReference type="Pfam" id="PF22666"/>
    </source>
</evidence>
<keyword evidence="6" id="KW-0964">Secreted</keyword>
<dbReference type="InterPro" id="IPR054593">
    <property type="entry name" value="Beta-mannosidase-like_N2"/>
</dbReference>
<protein>
    <recommendedName>
        <fullName evidence="13">Beta-mannosidase B</fullName>
        <ecNumber evidence="5">3.2.1.25</ecNumber>
    </recommendedName>
    <alternativeName>
        <fullName evidence="14">Mannanase B</fullName>
    </alternativeName>
</protein>
<dbReference type="FunFam" id="2.60.120.260:FF:000118">
    <property type="entry name" value="Beta-mannosidase B"/>
    <property type="match status" value="1"/>
</dbReference>
<dbReference type="SUPFAM" id="SSF51445">
    <property type="entry name" value="(Trans)glycosidases"/>
    <property type="match status" value="1"/>
</dbReference>
<dbReference type="Gene3D" id="3.20.20.80">
    <property type="entry name" value="Glycosidases"/>
    <property type="match status" value="1"/>
</dbReference>
<dbReference type="GO" id="GO:0004567">
    <property type="term" value="F:beta-mannosidase activity"/>
    <property type="evidence" value="ECO:0007669"/>
    <property type="project" value="UniProtKB-EC"/>
</dbReference>
<keyword evidence="9" id="KW-0119">Carbohydrate metabolism</keyword>
<comment type="pathway">
    <text evidence="3">Glycan metabolism; N-glycan degradation.</text>
</comment>
<evidence type="ECO:0000259" key="17">
    <source>
        <dbReference type="Pfam" id="PF17786"/>
    </source>
</evidence>
<comment type="similarity">
    <text evidence="12">Belongs to the glycosyl hydrolase 2 family. Beta-mannosidase B subfamily.</text>
</comment>
<comment type="caution">
    <text evidence="19">The sequence shown here is derived from an EMBL/GenBank/DDBJ whole genome shotgun (WGS) entry which is preliminary data.</text>
</comment>
<evidence type="ECO:0000256" key="13">
    <source>
        <dbReference type="ARBA" id="ARBA00041069"/>
    </source>
</evidence>
<evidence type="ECO:0000259" key="15">
    <source>
        <dbReference type="Pfam" id="PF00703"/>
    </source>
</evidence>
<dbReference type="InterPro" id="IPR017853">
    <property type="entry name" value="GH"/>
</dbReference>
<accession>A0A9N9Z577</accession>
<feature type="domain" description="Beta-mannosidase Ig-fold" evidence="16">
    <location>
        <begin position="812"/>
        <end position="867"/>
    </location>
</feature>
<dbReference type="PANTHER" id="PTHR43730">
    <property type="entry name" value="BETA-MANNOSIDASE"/>
    <property type="match status" value="1"/>
</dbReference>
<dbReference type="OrthoDB" id="2866996at2759"/>
<comment type="subunit">
    <text evidence="4">Homodimer.</text>
</comment>
<gene>
    <name evidence="19" type="ORF">CSOL1703_00001092</name>
</gene>
<evidence type="ECO:0000256" key="1">
    <source>
        <dbReference type="ARBA" id="ARBA00000829"/>
    </source>
</evidence>
<name>A0A9N9Z577_9HYPO</name>
<dbReference type="InterPro" id="IPR050887">
    <property type="entry name" value="Beta-mannosidase_GH2"/>
</dbReference>
<dbReference type="PANTHER" id="PTHR43730:SF1">
    <property type="entry name" value="BETA-MANNOSIDASE"/>
    <property type="match status" value="1"/>
</dbReference>
<dbReference type="InterPro" id="IPR013783">
    <property type="entry name" value="Ig-like_fold"/>
</dbReference>
<evidence type="ECO:0000256" key="3">
    <source>
        <dbReference type="ARBA" id="ARBA00004740"/>
    </source>
</evidence>
<dbReference type="Proteomes" id="UP000775872">
    <property type="component" value="Unassembled WGS sequence"/>
</dbReference>
<organism evidence="19 20">
    <name type="scientific">Clonostachys solani</name>
    <dbReference type="NCBI Taxonomy" id="160281"/>
    <lineage>
        <taxon>Eukaryota</taxon>
        <taxon>Fungi</taxon>
        <taxon>Dikarya</taxon>
        <taxon>Ascomycota</taxon>
        <taxon>Pezizomycotina</taxon>
        <taxon>Sordariomycetes</taxon>
        <taxon>Hypocreomycetidae</taxon>
        <taxon>Hypocreales</taxon>
        <taxon>Bionectriaceae</taxon>
        <taxon>Clonostachys</taxon>
    </lineage>
</organism>
<dbReference type="Gene3D" id="2.60.120.260">
    <property type="entry name" value="Galactose-binding domain-like"/>
    <property type="match status" value="1"/>
</dbReference>
<dbReference type="Gene3D" id="2.60.40.10">
    <property type="entry name" value="Immunoglobulins"/>
    <property type="match status" value="2"/>
</dbReference>
<dbReference type="GO" id="GO:0000272">
    <property type="term" value="P:polysaccharide catabolic process"/>
    <property type="evidence" value="ECO:0007669"/>
    <property type="project" value="UniProtKB-KW"/>
</dbReference>
<keyword evidence="20" id="KW-1185">Reference proteome</keyword>
<dbReference type="InterPro" id="IPR036156">
    <property type="entry name" value="Beta-gal/glucu_dom_sf"/>
</dbReference>
<dbReference type="AlphaFoldDB" id="A0A9N9Z577"/>
<dbReference type="InterPro" id="IPR041447">
    <property type="entry name" value="Mannosidase_ig"/>
</dbReference>
<evidence type="ECO:0000256" key="2">
    <source>
        <dbReference type="ARBA" id="ARBA00004613"/>
    </source>
</evidence>
<evidence type="ECO:0000256" key="11">
    <source>
        <dbReference type="ARBA" id="ARBA00023326"/>
    </source>
</evidence>
<proteinExistence type="inferred from homology"/>
<evidence type="ECO:0000259" key="16">
    <source>
        <dbReference type="Pfam" id="PF17753"/>
    </source>
</evidence>
<comment type="subcellular location">
    <subcellularLocation>
        <location evidence="2">Secreted</location>
    </subcellularLocation>
</comment>
<feature type="domain" description="Glycoside hydrolase family 2 immunoglobulin-like beta-sandwich" evidence="15">
    <location>
        <begin position="203"/>
        <end position="310"/>
    </location>
</feature>
<keyword evidence="7" id="KW-0378">Hydrolase</keyword>
<evidence type="ECO:0000256" key="10">
    <source>
        <dbReference type="ARBA" id="ARBA00023295"/>
    </source>
</evidence>
<evidence type="ECO:0000313" key="20">
    <source>
        <dbReference type="Proteomes" id="UP000775872"/>
    </source>
</evidence>
<keyword evidence="11" id="KW-0624">Polysaccharide degradation</keyword>
<evidence type="ECO:0000256" key="5">
    <source>
        <dbReference type="ARBA" id="ARBA00012754"/>
    </source>
</evidence>
<dbReference type="Pfam" id="PF22666">
    <property type="entry name" value="Glyco_hydro_2_N2"/>
    <property type="match status" value="1"/>
</dbReference>
<dbReference type="InterPro" id="IPR008979">
    <property type="entry name" value="Galactose-bd-like_sf"/>
</dbReference>
<evidence type="ECO:0000256" key="9">
    <source>
        <dbReference type="ARBA" id="ARBA00023277"/>
    </source>
</evidence>
<dbReference type="InterPro" id="IPR041625">
    <property type="entry name" value="Beta-mannosidase_Ig"/>
</dbReference>
<dbReference type="EC" id="3.2.1.25" evidence="5"/>
<comment type="catalytic activity">
    <reaction evidence="1">
        <text>Hydrolysis of terminal, non-reducing beta-D-mannose residues in beta-D-mannosides.</text>
        <dbReference type="EC" id="3.2.1.25"/>
    </reaction>
</comment>
<feature type="domain" description="Mannosidase Ig/CBM-like" evidence="17">
    <location>
        <begin position="706"/>
        <end position="808"/>
    </location>
</feature>
<evidence type="ECO:0000313" key="19">
    <source>
        <dbReference type="EMBL" id="CAH0049139.1"/>
    </source>
</evidence>
<evidence type="ECO:0000256" key="6">
    <source>
        <dbReference type="ARBA" id="ARBA00022525"/>
    </source>
</evidence>
<evidence type="ECO:0000256" key="8">
    <source>
        <dbReference type="ARBA" id="ARBA00023180"/>
    </source>
</evidence>
<evidence type="ECO:0000256" key="14">
    <source>
        <dbReference type="ARBA" id="ARBA00041614"/>
    </source>
</evidence>
<keyword evidence="8" id="KW-0325">Glycoprotein</keyword>
<evidence type="ECO:0000256" key="4">
    <source>
        <dbReference type="ARBA" id="ARBA00011738"/>
    </source>
</evidence>
<dbReference type="GO" id="GO:0005576">
    <property type="term" value="C:extracellular region"/>
    <property type="evidence" value="ECO:0007669"/>
    <property type="project" value="UniProtKB-SubCell"/>
</dbReference>
<evidence type="ECO:0000256" key="12">
    <source>
        <dbReference type="ARBA" id="ARBA00038429"/>
    </source>
</evidence>
<feature type="domain" description="Beta-mannosidase-like galactose-binding" evidence="18">
    <location>
        <begin position="13"/>
        <end position="194"/>
    </location>
</feature>
<keyword evidence="10" id="KW-0326">Glycosidase</keyword>
<dbReference type="Pfam" id="PF17786">
    <property type="entry name" value="Mannosidase_ig"/>
    <property type="match status" value="1"/>
</dbReference>
<dbReference type="SUPFAM" id="SSF49303">
    <property type="entry name" value="beta-Galactosidase/glucuronidase domain"/>
    <property type="match status" value="2"/>
</dbReference>
<dbReference type="EMBL" id="CABFOC020000035">
    <property type="protein sequence ID" value="CAH0049139.1"/>
    <property type="molecule type" value="Genomic_DNA"/>
</dbReference>
<dbReference type="Pfam" id="PF17753">
    <property type="entry name" value="Ig_mannosidase"/>
    <property type="match status" value="1"/>
</dbReference>